<evidence type="ECO:0000313" key="2">
    <source>
        <dbReference type="EMBL" id="RSJ86128.1"/>
    </source>
</evidence>
<comment type="caution">
    <text evidence="2">The sequence shown here is derived from an EMBL/GenBank/DDBJ whole genome shotgun (WGS) entry which is preliminary data.</text>
</comment>
<protein>
    <recommendedName>
        <fullName evidence="1">Phage conserved hypothetical protein C-terminal domain-containing protein</fullName>
    </recommendedName>
</protein>
<dbReference type="Pfam" id="PF09524">
    <property type="entry name" value="Phg_2220_C"/>
    <property type="match status" value="1"/>
</dbReference>
<dbReference type="EMBL" id="RJPQ01000005">
    <property type="protein sequence ID" value="RSJ86128.1"/>
    <property type="molecule type" value="Genomic_DNA"/>
</dbReference>
<sequence length="248" mass="28892">MAQRRMFSRKITETDRFLEMPLSSQALYFHLNMGADDEGFIDKAKTIQRTIGASDDDMKLLIAKGFLIPFDSGVVVIRHWRIHNYIQSDRFQSTLYQSEKAQLEYDKSKTASLKPIGNCIQNVSETETQVRLSKGSLDEDSLTTYPTVSDNEEEDIPYKEIISYLNEKANRNYRPNIQKNKTLIKARWSEGFRLDDFKHVIDTTVKDWSGTKYEKYLRPETLFGSKFEGYLNQAPRTKKEIIDERLGF</sequence>
<dbReference type="AlphaFoldDB" id="A0A3R9LDQ1"/>
<dbReference type="NCBIfam" id="TIGR02220">
    <property type="entry name" value="phg_TIGR02220"/>
    <property type="match status" value="1"/>
</dbReference>
<dbReference type="RefSeq" id="WP_125371354.1">
    <property type="nucleotide sequence ID" value="NZ_RJPO01000005.1"/>
</dbReference>
<gene>
    <name evidence="2" type="ORF">D8794_05280</name>
</gene>
<evidence type="ECO:0000259" key="1">
    <source>
        <dbReference type="Pfam" id="PF09524"/>
    </source>
</evidence>
<dbReference type="InterPro" id="IPR011741">
    <property type="entry name" value="Phg_2220_C"/>
</dbReference>
<name>A0A3R9LDQ1_STRCR</name>
<dbReference type="Proteomes" id="UP000277890">
    <property type="component" value="Unassembled WGS sequence"/>
</dbReference>
<accession>A0A3R9LDQ1</accession>
<proteinExistence type="predicted"/>
<reference evidence="2 3" key="1">
    <citation type="submission" date="2018-11" db="EMBL/GenBank/DDBJ databases">
        <title>Species Designations Belie Phenotypic and Genotypic Heterogeneity in Oral Streptococci.</title>
        <authorList>
            <person name="Velsko I."/>
        </authorList>
    </citation>
    <scope>NUCLEOTIDE SEQUENCE [LARGE SCALE GENOMIC DNA]</scope>
    <source>
        <strain evidence="2 3">A54</strain>
    </source>
</reference>
<organism evidence="2 3">
    <name type="scientific">Streptococcus cristatus</name>
    <dbReference type="NCBI Taxonomy" id="45634"/>
    <lineage>
        <taxon>Bacteria</taxon>
        <taxon>Bacillati</taxon>
        <taxon>Bacillota</taxon>
        <taxon>Bacilli</taxon>
        <taxon>Lactobacillales</taxon>
        <taxon>Streptococcaceae</taxon>
        <taxon>Streptococcus</taxon>
    </lineage>
</organism>
<feature type="domain" description="Phage conserved hypothetical protein C-terminal" evidence="1">
    <location>
        <begin position="161"/>
        <end position="232"/>
    </location>
</feature>
<evidence type="ECO:0000313" key="3">
    <source>
        <dbReference type="Proteomes" id="UP000277890"/>
    </source>
</evidence>